<reference evidence="1" key="1">
    <citation type="submission" date="2023-05" db="EMBL/GenBank/DDBJ databases">
        <authorList>
            <consortium name="ELIXIR-Norway"/>
        </authorList>
    </citation>
    <scope>NUCLEOTIDE SEQUENCE</scope>
</reference>
<sequence>MVTALGEDAQVLSPAQRLASQELSGREGGLSPGSVATCLWMAGSDAQRLWLQRRKEPAFASCFLLPLPPPSDPPCLSSNLPGRCGAWPLLEMSGPAPSTLQRETGPTVPCLPLEWVLVEDAEAGGKVRCPPQAGEPARGSHAGRSLATQPQREPGRRNLSTCLINGGAETAAQTGLRQPHKEEAPRPLPPSIDPGPLWLGQRGHGEAPRGDSAHSH</sequence>
<proteinExistence type="predicted"/>
<evidence type="ECO:0000313" key="1">
    <source>
        <dbReference type="EMBL" id="CAI9695239.1"/>
    </source>
</evidence>
<gene>
    <name evidence="1" type="ORF">MRATA1EN3_LOCUS6452</name>
</gene>
<protein>
    <submittedName>
        <fullName evidence="1">Uncharacterized protein</fullName>
    </submittedName>
</protein>
<dbReference type="EMBL" id="OX596098">
    <property type="protein sequence ID" value="CAI9695239.1"/>
    <property type="molecule type" value="Genomic_DNA"/>
</dbReference>
<dbReference type="Proteomes" id="UP001162501">
    <property type="component" value="Chromosome 14"/>
</dbReference>
<organism evidence="1 2">
    <name type="scientific">Rangifer tarandus platyrhynchus</name>
    <name type="common">Svalbard reindeer</name>
    <dbReference type="NCBI Taxonomy" id="3082113"/>
    <lineage>
        <taxon>Eukaryota</taxon>
        <taxon>Metazoa</taxon>
        <taxon>Chordata</taxon>
        <taxon>Craniata</taxon>
        <taxon>Vertebrata</taxon>
        <taxon>Euteleostomi</taxon>
        <taxon>Mammalia</taxon>
        <taxon>Eutheria</taxon>
        <taxon>Laurasiatheria</taxon>
        <taxon>Artiodactyla</taxon>
        <taxon>Ruminantia</taxon>
        <taxon>Pecora</taxon>
        <taxon>Cervidae</taxon>
        <taxon>Odocoileinae</taxon>
        <taxon>Rangifer</taxon>
    </lineage>
</organism>
<evidence type="ECO:0000313" key="2">
    <source>
        <dbReference type="Proteomes" id="UP001162501"/>
    </source>
</evidence>
<accession>A0ACB0E4A4</accession>
<name>A0ACB0E4A4_RANTA</name>